<evidence type="ECO:0000313" key="3">
    <source>
        <dbReference type="Proteomes" id="UP000054359"/>
    </source>
</evidence>
<accession>A0A087T6L7</accession>
<proteinExistence type="predicted"/>
<evidence type="ECO:0000256" key="1">
    <source>
        <dbReference type="SAM" id="Phobius"/>
    </source>
</evidence>
<sequence>MALHCQLFFSTILYFIVFLSSIVELSSILYAKGSLSSCFLYVRTVDSTPSNFVCNVNIYAFAAAAIYAVIMAVYHGYGTVVASRENHIGRTMWVMPWLLLNSFTSILMFIFACVYSVGLYITCSGSSSIFHKTEGCSLKSNTYRLMSVAQIGAWLSVLFWCGLVILEGVRLMRNRRALSREVYVEPNASDLARIGEVTPTA</sequence>
<evidence type="ECO:0008006" key="4">
    <source>
        <dbReference type="Google" id="ProtNLM"/>
    </source>
</evidence>
<keyword evidence="1" id="KW-1133">Transmembrane helix</keyword>
<feature type="non-terminal residue" evidence="2">
    <location>
        <position position="201"/>
    </location>
</feature>
<feature type="transmembrane region" description="Helical" evidence="1">
    <location>
        <begin position="142"/>
        <end position="166"/>
    </location>
</feature>
<dbReference type="STRING" id="407821.A0A087T6L7"/>
<gene>
    <name evidence="2" type="ORF">X975_17897</name>
</gene>
<dbReference type="Proteomes" id="UP000054359">
    <property type="component" value="Unassembled WGS sequence"/>
</dbReference>
<keyword evidence="3" id="KW-1185">Reference proteome</keyword>
<dbReference type="AlphaFoldDB" id="A0A087T6L7"/>
<protein>
    <recommendedName>
        <fullName evidence="4">Transmembrane protein</fullName>
    </recommendedName>
</protein>
<name>A0A087T6L7_STEMI</name>
<feature type="transmembrane region" description="Helical" evidence="1">
    <location>
        <begin position="12"/>
        <end position="31"/>
    </location>
</feature>
<keyword evidence="1" id="KW-0472">Membrane</keyword>
<dbReference type="EMBL" id="KK113668">
    <property type="protein sequence ID" value="KFM60756.1"/>
    <property type="molecule type" value="Genomic_DNA"/>
</dbReference>
<evidence type="ECO:0000313" key="2">
    <source>
        <dbReference type="EMBL" id="KFM60756.1"/>
    </source>
</evidence>
<dbReference type="OMA" id="IGRTMWV"/>
<feature type="transmembrane region" description="Helical" evidence="1">
    <location>
        <begin position="58"/>
        <end position="77"/>
    </location>
</feature>
<dbReference type="OrthoDB" id="6423876at2759"/>
<reference evidence="2 3" key="1">
    <citation type="submission" date="2013-11" db="EMBL/GenBank/DDBJ databases">
        <title>Genome sequencing of Stegodyphus mimosarum.</title>
        <authorList>
            <person name="Bechsgaard J."/>
        </authorList>
    </citation>
    <scope>NUCLEOTIDE SEQUENCE [LARGE SCALE GENOMIC DNA]</scope>
</reference>
<keyword evidence="1" id="KW-0812">Transmembrane</keyword>
<organism evidence="2 3">
    <name type="scientific">Stegodyphus mimosarum</name>
    <name type="common">African social velvet spider</name>
    <dbReference type="NCBI Taxonomy" id="407821"/>
    <lineage>
        <taxon>Eukaryota</taxon>
        <taxon>Metazoa</taxon>
        <taxon>Ecdysozoa</taxon>
        <taxon>Arthropoda</taxon>
        <taxon>Chelicerata</taxon>
        <taxon>Arachnida</taxon>
        <taxon>Araneae</taxon>
        <taxon>Araneomorphae</taxon>
        <taxon>Entelegynae</taxon>
        <taxon>Eresoidea</taxon>
        <taxon>Eresidae</taxon>
        <taxon>Stegodyphus</taxon>
    </lineage>
</organism>
<feature type="transmembrane region" description="Helical" evidence="1">
    <location>
        <begin position="98"/>
        <end position="122"/>
    </location>
</feature>